<feature type="transmembrane region" description="Helical" evidence="1">
    <location>
        <begin position="37"/>
        <end position="54"/>
    </location>
</feature>
<evidence type="ECO:0000313" key="3">
    <source>
        <dbReference type="Proteomes" id="UP000192929"/>
    </source>
</evidence>
<reference evidence="3" key="1">
    <citation type="submission" date="2017-04" db="EMBL/GenBank/DDBJ databases">
        <authorList>
            <person name="Varghese N."/>
            <person name="Submissions S."/>
        </authorList>
    </citation>
    <scope>NUCLEOTIDE SEQUENCE [LARGE SCALE GENOMIC DNA]</scope>
    <source>
        <strain evidence="3">NIO-1021</strain>
    </source>
</reference>
<keyword evidence="1" id="KW-0472">Membrane</keyword>
<keyword evidence="1" id="KW-1133">Transmembrane helix</keyword>
<gene>
    <name evidence="2" type="ORF">SAMN06296028_10878</name>
</gene>
<evidence type="ECO:0000256" key="1">
    <source>
        <dbReference type="SAM" id="Phobius"/>
    </source>
</evidence>
<evidence type="ECO:0000313" key="2">
    <source>
        <dbReference type="EMBL" id="SMF08510.1"/>
    </source>
</evidence>
<accession>A0A1X7D4H8</accession>
<feature type="transmembrane region" description="Helical" evidence="1">
    <location>
        <begin position="12"/>
        <end position="30"/>
    </location>
</feature>
<feature type="transmembrane region" description="Helical" evidence="1">
    <location>
        <begin position="82"/>
        <end position="102"/>
    </location>
</feature>
<keyword evidence="1" id="KW-0812">Transmembrane</keyword>
<dbReference type="AlphaFoldDB" id="A0A1X7D4H8"/>
<sequence>MTSEQTHSVGGVVASAMCFTAIIAAGYYALDGRRVDMAVLLLAGLGQVIAFLWFRTQYARAVCSLIMLTAAMSAAEQLYSRIWWWDILIHFVTLYALVWMAWNRVLTHHPRVRGRVRDRPAMRFTWCAVAGFVIAVVWEVMELLGFLFATPDIHIPPLDTLGDIVMGVLGAACVGFHREPR</sequence>
<dbReference type="RefSeq" id="WP_240505653.1">
    <property type="nucleotide sequence ID" value="NZ_FXAC01000008.1"/>
</dbReference>
<dbReference type="Proteomes" id="UP000192929">
    <property type="component" value="Unassembled WGS sequence"/>
</dbReference>
<dbReference type="EMBL" id="FXAC01000008">
    <property type="protein sequence ID" value="SMF08510.1"/>
    <property type="molecule type" value="Genomic_DNA"/>
</dbReference>
<keyword evidence="3" id="KW-1185">Reference proteome</keyword>
<organism evidence="2 3">
    <name type="scientific">Kocuria marina subsp. indica</name>
    <dbReference type="NCBI Taxonomy" id="1049583"/>
    <lineage>
        <taxon>Bacteria</taxon>
        <taxon>Bacillati</taxon>
        <taxon>Actinomycetota</taxon>
        <taxon>Actinomycetes</taxon>
        <taxon>Micrococcales</taxon>
        <taxon>Micrococcaceae</taxon>
        <taxon>Kocuria</taxon>
    </lineage>
</organism>
<name>A0A1X7D4H8_9MICC</name>
<protein>
    <submittedName>
        <fullName evidence="2">Uncharacterized protein</fullName>
    </submittedName>
</protein>
<proteinExistence type="predicted"/>
<feature type="transmembrane region" description="Helical" evidence="1">
    <location>
        <begin position="123"/>
        <end position="148"/>
    </location>
</feature>